<evidence type="ECO:0000256" key="8">
    <source>
        <dbReference type="ARBA" id="ARBA00022982"/>
    </source>
</evidence>
<evidence type="ECO:0000313" key="16">
    <source>
        <dbReference type="Proteomes" id="UP000598467"/>
    </source>
</evidence>
<dbReference type="PANTHER" id="PTHR30529">
    <property type="entry name" value="CYTOCHROME B561"/>
    <property type="match status" value="1"/>
</dbReference>
<protein>
    <submittedName>
        <fullName evidence="15">Cytochrome b</fullName>
    </submittedName>
</protein>
<dbReference type="GO" id="GO:0005886">
    <property type="term" value="C:plasma membrane"/>
    <property type="evidence" value="ECO:0007669"/>
    <property type="project" value="UniProtKB-SubCell"/>
</dbReference>
<feature type="domain" description="Cytochrome b561 bacterial/Ni-hydrogenase" evidence="14">
    <location>
        <begin position="9"/>
        <end position="163"/>
    </location>
</feature>
<evidence type="ECO:0000256" key="4">
    <source>
        <dbReference type="ARBA" id="ARBA00022475"/>
    </source>
</evidence>
<dbReference type="PANTHER" id="PTHR30529:SF7">
    <property type="entry name" value="CYTOCHROME B561 BACTERIAL_NI-HYDROGENASE DOMAIN-CONTAINING PROTEIN"/>
    <property type="match status" value="1"/>
</dbReference>
<dbReference type="AlphaFoldDB" id="A0A926S559"/>
<keyword evidence="3" id="KW-0813">Transport</keyword>
<keyword evidence="11 13" id="KW-0472">Membrane</keyword>
<keyword evidence="10" id="KW-0408">Iron</keyword>
<dbReference type="EMBL" id="JABFCZ010000013">
    <property type="protein sequence ID" value="MBD1547118.1"/>
    <property type="molecule type" value="Genomic_DNA"/>
</dbReference>
<evidence type="ECO:0000256" key="3">
    <source>
        <dbReference type="ARBA" id="ARBA00022448"/>
    </source>
</evidence>
<evidence type="ECO:0000256" key="7">
    <source>
        <dbReference type="ARBA" id="ARBA00022723"/>
    </source>
</evidence>
<organism evidence="15 16">
    <name type="scientific">Roseibium aggregatum</name>
    <dbReference type="NCBI Taxonomy" id="187304"/>
    <lineage>
        <taxon>Bacteria</taxon>
        <taxon>Pseudomonadati</taxon>
        <taxon>Pseudomonadota</taxon>
        <taxon>Alphaproteobacteria</taxon>
        <taxon>Hyphomicrobiales</taxon>
        <taxon>Stappiaceae</taxon>
        <taxon>Roseibium</taxon>
    </lineage>
</organism>
<keyword evidence="5" id="KW-0349">Heme</keyword>
<evidence type="ECO:0000256" key="9">
    <source>
        <dbReference type="ARBA" id="ARBA00022989"/>
    </source>
</evidence>
<dbReference type="GO" id="GO:0009055">
    <property type="term" value="F:electron transfer activity"/>
    <property type="evidence" value="ECO:0007669"/>
    <property type="project" value="InterPro"/>
</dbReference>
<keyword evidence="4" id="KW-1003">Cell membrane</keyword>
<dbReference type="SUPFAM" id="SSF81342">
    <property type="entry name" value="Transmembrane di-heme cytochromes"/>
    <property type="match status" value="1"/>
</dbReference>
<evidence type="ECO:0000256" key="10">
    <source>
        <dbReference type="ARBA" id="ARBA00023004"/>
    </source>
</evidence>
<evidence type="ECO:0000256" key="13">
    <source>
        <dbReference type="SAM" id="Phobius"/>
    </source>
</evidence>
<dbReference type="GO" id="GO:0022904">
    <property type="term" value="P:respiratory electron transport chain"/>
    <property type="evidence" value="ECO:0007669"/>
    <property type="project" value="InterPro"/>
</dbReference>
<keyword evidence="7" id="KW-0479">Metal-binding</keyword>
<name>A0A926S559_9HYPH</name>
<dbReference type="InterPro" id="IPR052168">
    <property type="entry name" value="Cytochrome_b561_oxidase"/>
</dbReference>
<evidence type="ECO:0000256" key="2">
    <source>
        <dbReference type="ARBA" id="ARBA00004651"/>
    </source>
</evidence>
<dbReference type="RefSeq" id="WP_190291877.1">
    <property type="nucleotide sequence ID" value="NZ_JABFCZ010000013.1"/>
</dbReference>
<comment type="cofactor">
    <cofactor evidence="1">
        <name>heme b</name>
        <dbReference type="ChEBI" id="CHEBI:60344"/>
    </cofactor>
</comment>
<evidence type="ECO:0000256" key="5">
    <source>
        <dbReference type="ARBA" id="ARBA00022617"/>
    </source>
</evidence>
<sequence>MSVSQPASYSRAQIILHWVIALIVFFQLIFGESIAEYGHVLREGTTPDSGLVIMANAHIWSGVAILVLMLARIALRLSHGAPAPISGPKLQVMVAKAIHGLFYLLLIAAPLTGLAAWYLKIRPAGEVHEWMKPVFIVLIALHIVGALWHKFVLKDATMQRMVSSSA</sequence>
<feature type="transmembrane region" description="Helical" evidence="13">
    <location>
        <begin position="50"/>
        <end position="75"/>
    </location>
</feature>
<keyword evidence="6 13" id="KW-0812">Transmembrane</keyword>
<evidence type="ECO:0000256" key="1">
    <source>
        <dbReference type="ARBA" id="ARBA00001970"/>
    </source>
</evidence>
<keyword evidence="9 13" id="KW-1133">Transmembrane helix</keyword>
<dbReference type="InterPro" id="IPR016174">
    <property type="entry name" value="Di-haem_cyt_TM"/>
</dbReference>
<comment type="caution">
    <text evidence="15">The sequence shown here is derived from an EMBL/GenBank/DDBJ whole genome shotgun (WGS) entry which is preliminary data.</text>
</comment>
<dbReference type="Proteomes" id="UP000598467">
    <property type="component" value="Unassembled WGS sequence"/>
</dbReference>
<evidence type="ECO:0000256" key="6">
    <source>
        <dbReference type="ARBA" id="ARBA00022692"/>
    </source>
</evidence>
<dbReference type="Gene3D" id="1.20.950.20">
    <property type="entry name" value="Transmembrane di-heme cytochromes, Chain C"/>
    <property type="match status" value="1"/>
</dbReference>
<dbReference type="Pfam" id="PF01292">
    <property type="entry name" value="Ni_hydr_CYTB"/>
    <property type="match status" value="1"/>
</dbReference>
<feature type="transmembrane region" description="Helical" evidence="13">
    <location>
        <begin position="130"/>
        <end position="153"/>
    </location>
</feature>
<dbReference type="GO" id="GO:0046872">
    <property type="term" value="F:metal ion binding"/>
    <property type="evidence" value="ECO:0007669"/>
    <property type="project" value="UniProtKB-KW"/>
</dbReference>
<comment type="similarity">
    <text evidence="12">Belongs to the cytochrome b561 family.</text>
</comment>
<accession>A0A926S559</accession>
<dbReference type="InterPro" id="IPR011577">
    <property type="entry name" value="Cyt_b561_bac/Ni-Hgenase"/>
</dbReference>
<proteinExistence type="inferred from homology"/>
<feature type="transmembrane region" description="Helical" evidence="13">
    <location>
        <begin position="12"/>
        <end position="30"/>
    </location>
</feature>
<reference evidence="15" key="1">
    <citation type="submission" date="2020-05" db="EMBL/GenBank/DDBJ databases">
        <title>Identification of trans-AT polyketide cluster in two marine bacteria, producers of a novel glutaramide-containing polyketide sesbanimide D and analogs.</title>
        <authorList>
            <person name="Kacar D."/>
            <person name="Rodriguez P."/>
            <person name="Canedo L."/>
            <person name="Gonzalez E."/>
            <person name="Galan B."/>
            <person name="De La Calle F."/>
            <person name="Garcia J.L."/>
        </authorList>
    </citation>
    <scope>NUCLEOTIDE SEQUENCE</scope>
    <source>
        <strain evidence="15">PHM038</strain>
    </source>
</reference>
<evidence type="ECO:0000313" key="15">
    <source>
        <dbReference type="EMBL" id="MBD1547118.1"/>
    </source>
</evidence>
<dbReference type="GO" id="GO:0020037">
    <property type="term" value="F:heme binding"/>
    <property type="evidence" value="ECO:0007669"/>
    <property type="project" value="TreeGrafter"/>
</dbReference>
<feature type="transmembrane region" description="Helical" evidence="13">
    <location>
        <begin position="96"/>
        <end position="118"/>
    </location>
</feature>
<comment type="subcellular location">
    <subcellularLocation>
        <location evidence="2">Cell membrane</location>
        <topology evidence="2">Multi-pass membrane protein</topology>
    </subcellularLocation>
</comment>
<evidence type="ECO:0000259" key="14">
    <source>
        <dbReference type="Pfam" id="PF01292"/>
    </source>
</evidence>
<keyword evidence="8" id="KW-0249">Electron transport</keyword>
<evidence type="ECO:0000256" key="11">
    <source>
        <dbReference type="ARBA" id="ARBA00023136"/>
    </source>
</evidence>
<gene>
    <name evidence="15" type="ORF">HK439_12670</name>
</gene>
<evidence type="ECO:0000256" key="12">
    <source>
        <dbReference type="ARBA" id="ARBA00037975"/>
    </source>
</evidence>